<dbReference type="SMART" id="SM01019">
    <property type="entry name" value="B3"/>
    <property type="match status" value="2"/>
</dbReference>
<sequence length="352" mass="39414">MLVGATGEAKVWRAEVGSDVDGAFLGRGWPEFAAACGVDVGQGWSLVLRHRGRGVLTVKAFDADSCLVDLGAQPPAKAARSRKDTAYRPQFIRKLPEDFMPKLMIPAKFVQCYIPKEHLDSRIAIVFGPLGTVFSIVVEINELGVLFRDGWSQFLVHHNITEDNTLLLRYEGNMAFTVNVFESDGCQRKSKHKDLRMQQCKQMTRNPSASSMKRKSKNDRSCSEEQKRPKGSMTSLNKASSTTTCSFEMGPPTWIKETNSSSMEKQFQCLPLSFCKAIGLRELYTITLKTSMSSTSWLVRVFHYPNCSMVSGSGWTGFCHENRISVGDVCTFEIIETTQWHVIIERPEASTK</sequence>
<keyword evidence="4" id="KW-0804">Transcription</keyword>
<feature type="domain" description="TF-B3" evidence="7">
    <location>
        <begin position="88"/>
        <end position="184"/>
    </location>
</feature>
<reference evidence="8" key="1">
    <citation type="submission" date="2020-07" db="EMBL/GenBank/DDBJ databases">
        <title>Genome sequence and genetic diversity analysis of an under-domesticated orphan crop, white fonio (Digitaria exilis).</title>
        <authorList>
            <person name="Bennetzen J.L."/>
            <person name="Chen S."/>
            <person name="Ma X."/>
            <person name="Wang X."/>
            <person name="Yssel A.E.J."/>
            <person name="Chaluvadi S.R."/>
            <person name="Johnson M."/>
            <person name="Gangashetty P."/>
            <person name="Hamidou F."/>
            <person name="Sanogo M.D."/>
            <person name="Zwaenepoel A."/>
            <person name="Wallace J."/>
            <person name="Van De Peer Y."/>
            <person name="Van Deynze A."/>
        </authorList>
    </citation>
    <scope>NUCLEOTIDE SEQUENCE</scope>
    <source>
        <tissue evidence="8">Leaves</tissue>
    </source>
</reference>
<dbReference type="Pfam" id="PF02362">
    <property type="entry name" value="B3"/>
    <property type="match status" value="1"/>
</dbReference>
<organism evidence="8 9">
    <name type="scientific">Digitaria exilis</name>
    <dbReference type="NCBI Taxonomy" id="1010633"/>
    <lineage>
        <taxon>Eukaryota</taxon>
        <taxon>Viridiplantae</taxon>
        <taxon>Streptophyta</taxon>
        <taxon>Embryophyta</taxon>
        <taxon>Tracheophyta</taxon>
        <taxon>Spermatophyta</taxon>
        <taxon>Magnoliopsida</taxon>
        <taxon>Liliopsida</taxon>
        <taxon>Poales</taxon>
        <taxon>Poaceae</taxon>
        <taxon>PACMAD clade</taxon>
        <taxon>Panicoideae</taxon>
        <taxon>Panicodae</taxon>
        <taxon>Paniceae</taxon>
        <taxon>Anthephorinae</taxon>
        <taxon>Digitaria</taxon>
    </lineage>
</organism>
<comment type="caution">
    <text evidence="8">The sequence shown here is derived from an EMBL/GenBank/DDBJ whole genome shotgun (WGS) entry which is preliminary data.</text>
</comment>
<dbReference type="AlphaFoldDB" id="A0A835L0A9"/>
<keyword evidence="9" id="KW-1185">Reference proteome</keyword>
<evidence type="ECO:0000313" key="8">
    <source>
        <dbReference type="EMBL" id="KAF8780703.1"/>
    </source>
</evidence>
<dbReference type="OrthoDB" id="1109907at2759"/>
<dbReference type="Proteomes" id="UP000636709">
    <property type="component" value="Unassembled WGS sequence"/>
</dbReference>
<keyword evidence="3" id="KW-0238">DNA-binding</keyword>
<evidence type="ECO:0000256" key="5">
    <source>
        <dbReference type="ARBA" id="ARBA00023242"/>
    </source>
</evidence>
<evidence type="ECO:0000256" key="2">
    <source>
        <dbReference type="ARBA" id="ARBA00023015"/>
    </source>
</evidence>
<evidence type="ECO:0000256" key="1">
    <source>
        <dbReference type="ARBA" id="ARBA00004123"/>
    </source>
</evidence>
<evidence type="ECO:0000256" key="3">
    <source>
        <dbReference type="ARBA" id="ARBA00023125"/>
    </source>
</evidence>
<evidence type="ECO:0000256" key="4">
    <source>
        <dbReference type="ARBA" id="ARBA00023163"/>
    </source>
</evidence>
<feature type="region of interest" description="Disordered" evidence="6">
    <location>
        <begin position="190"/>
        <end position="244"/>
    </location>
</feature>
<gene>
    <name evidence="8" type="ORF">HU200_001308</name>
</gene>
<feature type="domain" description="TF-B3" evidence="7">
    <location>
        <begin position="1"/>
        <end position="64"/>
    </location>
</feature>
<dbReference type="SUPFAM" id="SSF101936">
    <property type="entry name" value="DNA-binding pseudobarrel domain"/>
    <property type="match status" value="3"/>
</dbReference>
<protein>
    <recommendedName>
        <fullName evidence="7">TF-B3 domain-containing protein</fullName>
    </recommendedName>
</protein>
<feature type="compositionally biased region" description="Polar residues" evidence="6">
    <location>
        <begin position="232"/>
        <end position="244"/>
    </location>
</feature>
<comment type="subcellular location">
    <subcellularLocation>
        <location evidence="1">Nucleus</location>
    </subcellularLocation>
</comment>
<dbReference type="PROSITE" id="PS50863">
    <property type="entry name" value="B3"/>
    <property type="match status" value="3"/>
</dbReference>
<dbReference type="InterPro" id="IPR015300">
    <property type="entry name" value="DNA-bd_pseudobarrel_sf"/>
</dbReference>
<dbReference type="CDD" id="cd10017">
    <property type="entry name" value="B3_DNA"/>
    <property type="match status" value="2"/>
</dbReference>
<keyword evidence="5" id="KW-0539">Nucleus</keyword>
<feature type="domain" description="TF-B3" evidence="7">
    <location>
        <begin position="253"/>
        <end position="348"/>
    </location>
</feature>
<evidence type="ECO:0000313" key="9">
    <source>
        <dbReference type="Proteomes" id="UP000636709"/>
    </source>
</evidence>
<dbReference type="EMBL" id="JACEFO010000121">
    <property type="protein sequence ID" value="KAF8780703.1"/>
    <property type="molecule type" value="Genomic_DNA"/>
</dbReference>
<keyword evidence="2" id="KW-0805">Transcription regulation</keyword>
<proteinExistence type="predicted"/>
<dbReference type="Gene3D" id="2.40.330.10">
    <property type="entry name" value="DNA-binding pseudobarrel domain"/>
    <property type="match status" value="3"/>
</dbReference>
<dbReference type="GO" id="GO:0003677">
    <property type="term" value="F:DNA binding"/>
    <property type="evidence" value="ECO:0007669"/>
    <property type="project" value="UniProtKB-KW"/>
</dbReference>
<dbReference type="InterPro" id="IPR003340">
    <property type="entry name" value="B3_DNA-bd"/>
</dbReference>
<evidence type="ECO:0000259" key="7">
    <source>
        <dbReference type="PROSITE" id="PS50863"/>
    </source>
</evidence>
<feature type="compositionally biased region" description="Polar residues" evidence="6">
    <location>
        <begin position="199"/>
        <end position="211"/>
    </location>
</feature>
<evidence type="ECO:0000256" key="6">
    <source>
        <dbReference type="SAM" id="MobiDB-lite"/>
    </source>
</evidence>
<dbReference type="GO" id="GO:0005634">
    <property type="term" value="C:nucleus"/>
    <property type="evidence" value="ECO:0007669"/>
    <property type="project" value="UniProtKB-SubCell"/>
</dbReference>
<dbReference type="InterPro" id="IPR039218">
    <property type="entry name" value="REM_fam"/>
</dbReference>
<dbReference type="PANTHER" id="PTHR31674:SF86">
    <property type="entry name" value="B3 DOMAIN-CONTAINING PROTEIN OS04G0347400-RELATED"/>
    <property type="match status" value="1"/>
</dbReference>
<accession>A0A835L0A9</accession>
<name>A0A835L0A9_9POAL</name>
<dbReference type="PANTHER" id="PTHR31674">
    <property type="entry name" value="B3 DOMAIN-CONTAINING PROTEIN REM-LIKE 3-RELATED"/>
    <property type="match status" value="1"/>
</dbReference>
<feature type="compositionally biased region" description="Basic and acidic residues" evidence="6">
    <location>
        <begin position="218"/>
        <end position="228"/>
    </location>
</feature>